<evidence type="ECO:0000313" key="5">
    <source>
        <dbReference type="EMBL" id="UOQ57023.1"/>
    </source>
</evidence>
<accession>A0ABY4FL92</accession>
<dbReference type="SUPFAM" id="SSF48008">
    <property type="entry name" value="GntR ligand-binding domain-like"/>
    <property type="match status" value="1"/>
</dbReference>
<keyword evidence="6" id="KW-1185">Reference proteome</keyword>
<dbReference type="PANTHER" id="PTHR43537">
    <property type="entry name" value="TRANSCRIPTIONAL REGULATOR, GNTR FAMILY"/>
    <property type="match status" value="1"/>
</dbReference>
<feature type="domain" description="HTH gntR-type" evidence="4">
    <location>
        <begin position="5"/>
        <end position="72"/>
    </location>
</feature>
<dbReference type="InterPro" id="IPR036388">
    <property type="entry name" value="WH-like_DNA-bd_sf"/>
</dbReference>
<dbReference type="RefSeq" id="WP_244727611.1">
    <property type="nucleotide sequence ID" value="NZ_CP095045.1"/>
</dbReference>
<keyword evidence="3" id="KW-0804">Transcription</keyword>
<dbReference type="InterPro" id="IPR036390">
    <property type="entry name" value="WH_DNA-bd_sf"/>
</dbReference>
<evidence type="ECO:0000256" key="3">
    <source>
        <dbReference type="ARBA" id="ARBA00023163"/>
    </source>
</evidence>
<dbReference type="SMART" id="SM00895">
    <property type="entry name" value="FCD"/>
    <property type="match status" value="1"/>
</dbReference>
<sequence>MQESESATTRAYEHIRDGIIEGRYATDEMLGESGLAAELSMSRTPVRAALVRLQEEQWITIYPKRGALVRGLGDRAIADLSEARYILETAAVQRADPGQMETLAGTLTRVIAEQQAALETQDVHRFVDLTTAFHRSFVEVCGNQVLLELSDRLADRQRYMLFRLGGRLLEQCQLILAEHRELVEALQAGDPSRFADGLRKHITDVHTERAAPVPPMDAAGADRA</sequence>
<dbReference type="InterPro" id="IPR008920">
    <property type="entry name" value="TF_FadR/GntR_C"/>
</dbReference>
<evidence type="ECO:0000259" key="4">
    <source>
        <dbReference type="PROSITE" id="PS50949"/>
    </source>
</evidence>
<dbReference type="Gene3D" id="1.20.120.530">
    <property type="entry name" value="GntR ligand-binding domain-like"/>
    <property type="match status" value="1"/>
</dbReference>
<dbReference type="SUPFAM" id="SSF46785">
    <property type="entry name" value="Winged helix' DNA-binding domain"/>
    <property type="match status" value="1"/>
</dbReference>
<dbReference type="PANTHER" id="PTHR43537:SF24">
    <property type="entry name" value="GLUCONATE OPERON TRANSCRIPTIONAL REPRESSOR"/>
    <property type="match status" value="1"/>
</dbReference>
<reference evidence="5 6" key="1">
    <citation type="submission" date="2022-04" db="EMBL/GenBank/DDBJ databases">
        <title>Leucobacter sp. isolated from rhizosphere of garlic.</title>
        <authorList>
            <person name="Won M."/>
            <person name="Lee C.-M."/>
            <person name="Woen H.-Y."/>
            <person name="Kwon S.-W."/>
        </authorList>
    </citation>
    <scope>NUCLEOTIDE SEQUENCE [LARGE SCALE GENOMIC DNA]</scope>
    <source>
        <strain evidence="5 6">H21R-40</strain>
    </source>
</reference>
<evidence type="ECO:0000256" key="2">
    <source>
        <dbReference type="ARBA" id="ARBA00023125"/>
    </source>
</evidence>
<dbReference type="EMBL" id="CP095045">
    <property type="protein sequence ID" value="UOQ57023.1"/>
    <property type="molecule type" value="Genomic_DNA"/>
</dbReference>
<dbReference type="Pfam" id="PF07729">
    <property type="entry name" value="FCD"/>
    <property type="match status" value="1"/>
</dbReference>
<keyword evidence="2" id="KW-0238">DNA-binding</keyword>
<dbReference type="Gene3D" id="1.10.10.10">
    <property type="entry name" value="Winged helix-like DNA-binding domain superfamily/Winged helix DNA-binding domain"/>
    <property type="match status" value="1"/>
</dbReference>
<evidence type="ECO:0000313" key="6">
    <source>
        <dbReference type="Proteomes" id="UP000831786"/>
    </source>
</evidence>
<organism evidence="5 6">
    <name type="scientific">Leucobacter allii</name>
    <dbReference type="NCBI Taxonomy" id="2932247"/>
    <lineage>
        <taxon>Bacteria</taxon>
        <taxon>Bacillati</taxon>
        <taxon>Actinomycetota</taxon>
        <taxon>Actinomycetes</taxon>
        <taxon>Micrococcales</taxon>
        <taxon>Microbacteriaceae</taxon>
        <taxon>Leucobacter</taxon>
    </lineage>
</organism>
<dbReference type="InterPro" id="IPR000524">
    <property type="entry name" value="Tscrpt_reg_HTH_GntR"/>
</dbReference>
<gene>
    <name evidence="5" type="ORF">MUN78_15375</name>
</gene>
<evidence type="ECO:0000256" key="1">
    <source>
        <dbReference type="ARBA" id="ARBA00023015"/>
    </source>
</evidence>
<dbReference type="PROSITE" id="PS50949">
    <property type="entry name" value="HTH_GNTR"/>
    <property type="match status" value="1"/>
</dbReference>
<dbReference type="InterPro" id="IPR011711">
    <property type="entry name" value="GntR_C"/>
</dbReference>
<dbReference type="Proteomes" id="UP000831786">
    <property type="component" value="Chromosome"/>
</dbReference>
<proteinExistence type="predicted"/>
<protein>
    <submittedName>
        <fullName evidence="5">GntR family transcriptional regulator</fullName>
    </submittedName>
</protein>
<name>A0ABY4FL92_9MICO</name>
<dbReference type="SMART" id="SM00345">
    <property type="entry name" value="HTH_GNTR"/>
    <property type="match status" value="1"/>
</dbReference>
<dbReference type="Pfam" id="PF00392">
    <property type="entry name" value="GntR"/>
    <property type="match status" value="1"/>
</dbReference>
<keyword evidence="1" id="KW-0805">Transcription regulation</keyword>